<evidence type="ECO:0000256" key="2">
    <source>
        <dbReference type="ARBA" id="ARBA00023315"/>
    </source>
</evidence>
<protein>
    <recommendedName>
        <fullName evidence="3">Phospholipid/glycerol acyltransferase domain-containing protein</fullName>
    </recommendedName>
</protein>
<evidence type="ECO:0000256" key="1">
    <source>
        <dbReference type="ARBA" id="ARBA00022679"/>
    </source>
</evidence>
<reference evidence="5" key="1">
    <citation type="submission" date="2017-09" db="EMBL/GenBank/DDBJ databases">
        <title>Depth-based differentiation of microbial function through sediment-hosted aquifers and enrichment of novel symbionts in the deep terrestrial subsurface.</title>
        <authorList>
            <person name="Probst A.J."/>
            <person name="Ladd B."/>
            <person name="Jarett J.K."/>
            <person name="Geller-Mcgrath D.E."/>
            <person name="Sieber C.M.K."/>
            <person name="Emerson J.B."/>
            <person name="Anantharaman K."/>
            <person name="Thomas B.C."/>
            <person name="Malmstrom R."/>
            <person name="Stieglmeier M."/>
            <person name="Klingl A."/>
            <person name="Woyke T."/>
            <person name="Ryan C.M."/>
            <person name="Banfield J.F."/>
        </authorList>
    </citation>
    <scope>NUCLEOTIDE SEQUENCE [LARGE SCALE GENOMIC DNA]</scope>
</reference>
<sequence length="210" mass="23850">MSIVYTIIQRFLWLIAKPLFLFSNVEVHDPHRVLATMHPPVVFASTHKGILDKVYILMQFPFFHPIFPVRFMVETKQFKTPLLEFFRKIRALSVIFKLAGAFPSGRGLGVEHATDLPVLLAKKGYSIFVFPEGERIFEDTVGKFYRGAAAIAIKAGIPIVPISFRPQTQNGKKKIVIRFGRPFSLGSGTSYEVGTEMLREKIKVLYFEGE</sequence>
<dbReference type="SUPFAM" id="SSF69593">
    <property type="entry name" value="Glycerol-3-phosphate (1)-acyltransferase"/>
    <property type="match status" value="1"/>
</dbReference>
<evidence type="ECO:0000313" key="4">
    <source>
        <dbReference type="EMBL" id="PIR69877.1"/>
    </source>
</evidence>
<comment type="caution">
    <text evidence="4">The sequence shown here is derived from an EMBL/GenBank/DDBJ whole genome shotgun (WGS) entry which is preliminary data.</text>
</comment>
<evidence type="ECO:0000259" key="3">
    <source>
        <dbReference type="SMART" id="SM00563"/>
    </source>
</evidence>
<gene>
    <name evidence="4" type="ORF">COU47_00355</name>
</gene>
<dbReference type="Proteomes" id="UP000231503">
    <property type="component" value="Unassembled WGS sequence"/>
</dbReference>
<feature type="domain" description="Phospholipid/glycerol acyltransferase" evidence="3">
    <location>
        <begin position="41"/>
        <end position="167"/>
    </location>
</feature>
<dbReference type="GO" id="GO:0006654">
    <property type="term" value="P:phosphatidic acid biosynthetic process"/>
    <property type="evidence" value="ECO:0007669"/>
    <property type="project" value="TreeGrafter"/>
</dbReference>
<dbReference type="PANTHER" id="PTHR10434">
    <property type="entry name" value="1-ACYL-SN-GLYCEROL-3-PHOSPHATE ACYLTRANSFERASE"/>
    <property type="match status" value="1"/>
</dbReference>
<keyword evidence="1" id="KW-0808">Transferase</keyword>
<dbReference type="SMART" id="SM00563">
    <property type="entry name" value="PlsC"/>
    <property type="match status" value="1"/>
</dbReference>
<organism evidence="4 5">
    <name type="scientific">Candidatus Niyogibacteria bacterium CG10_big_fil_rev_8_21_14_0_10_46_36</name>
    <dbReference type="NCBI Taxonomy" id="1974726"/>
    <lineage>
        <taxon>Bacteria</taxon>
        <taxon>Candidatus Niyogiibacteriota</taxon>
    </lineage>
</organism>
<dbReference type="AlphaFoldDB" id="A0A2H0TE99"/>
<name>A0A2H0TE99_9BACT</name>
<accession>A0A2H0TE99</accession>
<dbReference type="InterPro" id="IPR002123">
    <property type="entry name" value="Plipid/glycerol_acylTrfase"/>
</dbReference>
<dbReference type="PANTHER" id="PTHR10434:SF40">
    <property type="entry name" value="1-ACYL-SN-GLYCEROL-3-PHOSPHATE ACYLTRANSFERASE"/>
    <property type="match status" value="1"/>
</dbReference>
<proteinExistence type="predicted"/>
<dbReference type="GO" id="GO:0003841">
    <property type="term" value="F:1-acylglycerol-3-phosphate O-acyltransferase activity"/>
    <property type="evidence" value="ECO:0007669"/>
    <property type="project" value="TreeGrafter"/>
</dbReference>
<dbReference type="EMBL" id="PFCO01000001">
    <property type="protein sequence ID" value="PIR69877.1"/>
    <property type="molecule type" value="Genomic_DNA"/>
</dbReference>
<dbReference type="Pfam" id="PF01553">
    <property type="entry name" value="Acyltransferase"/>
    <property type="match status" value="1"/>
</dbReference>
<evidence type="ECO:0000313" key="5">
    <source>
        <dbReference type="Proteomes" id="UP000231503"/>
    </source>
</evidence>
<keyword evidence="2" id="KW-0012">Acyltransferase</keyword>